<dbReference type="PANTHER" id="PTHR12271">
    <property type="entry name" value="POLY A POLYMERASE CID PAP -RELATED"/>
    <property type="match status" value="1"/>
</dbReference>
<name>A0A813FB26_POLGL</name>
<proteinExistence type="predicted"/>
<protein>
    <recommendedName>
        <fullName evidence="4">Polynucleotide adenylyltransferase</fullName>
    </recommendedName>
</protein>
<evidence type="ECO:0000313" key="2">
    <source>
        <dbReference type="EMBL" id="CAE8609035.1"/>
    </source>
</evidence>
<dbReference type="SUPFAM" id="SSF81631">
    <property type="entry name" value="PAP/OAS1 substrate-binding domain"/>
    <property type="match status" value="1"/>
</dbReference>
<feature type="compositionally biased region" description="Basic and acidic residues" evidence="1">
    <location>
        <begin position="254"/>
        <end position="269"/>
    </location>
</feature>
<keyword evidence="3" id="KW-1185">Reference proteome</keyword>
<dbReference type="OrthoDB" id="2274644at2759"/>
<gene>
    <name evidence="2" type="ORF">PGLA1383_LOCUS26862</name>
</gene>
<evidence type="ECO:0008006" key="4">
    <source>
        <dbReference type="Google" id="ProtNLM"/>
    </source>
</evidence>
<feature type="compositionally biased region" description="Pro residues" evidence="1">
    <location>
        <begin position="296"/>
        <end position="311"/>
    </location>
</feature>
<dbReference type="AlphaFoldDB" id="A0A813FB26"/>
<dbReference type="GO" id="GO:0016779">
    <property type="term" value="F:nucleotidyltransferase activity"/>
    <property type="evidence" value="ECO:0007669"/>
    <property type="project" value="TreeGrafter"/>
</dbReference>
<dbReference type="EMBL" id="CAJNNV010024226">
    <property type="protein sequence ID" value="CAE8609035.1"/>
    <property type="molecule type" value="Genomic_DNA"/>
</dbReference>
<sequence>MKLPLMAFVVVASELQDASEEALCDVTLNNWDGLRNTAFLRSLGNASPSFRVLGRLVKHWARRRGVVDRQKGRLSTYGLMIMLAGCLQSQGAMLSPEAVEALCERLHAAGKDVQALQQISEDEASDIGASGGGLSGVEDAKLLLTFFERYSGHRAEGHTVDLRTGLLRHEVRCPLTGVDVEAQLNRRAWRKLVTPEFSRAVTLLDSSRTKLTTDGASQPHDVVCSALEAICLRLPAAPAVAAESPPRGAVLRRPHAEDGRSVHQADPKKGSFGPDAPPRKRKPSVTTSALPAVQLPAPPELPPPRELPLRPPEISWRSSVRDGGLHSTSSERAVAVA</sequence>
<comment type="caution">
    <text evidence="2">The sequence shown here is derived from an EMBL/GenBank/DDBJ whole genome shotgun (WGS) entry which is preliminary data.</text>
</comment>
<dbReference type="Proteomes" id="UP000654075">
    <property type="component" value="Unassembled WGS sequence"/>
</dbReference>
<reference evidence="2" key="1">
    <citation type="submission" date="2021-02" db="EMBL/GenBank/DDBJ databases">
        <authorList>
            <person name="Dougan E. K."/>
            <person name="Rhodes N."/>
            <person name="Thang M."/>
            <person name="Chan C."/>
        </authorList>
    </citation>
    <scope>NUCLEOTIDE SEQUENCE</scope>
</reference>
<evidence type="ECO:0000256" key="1">
    <source>
        <dbReference type="SAM" id="MobiDB-lite"/>
    </source>
</evidence>
<feature type="region of interest" description="Disordered" evidence="1">
    <location>
        <begin position="242"/>
        <end position="337"/>
    </location>
</feature>
<evidence type="ECO:0000313" key="3">
    <source>
        <dbReference type="Proteomes" id="UP000654075"/>
    </source>
</evidence>
<dbReference type="PANTHER" id="PTHR12271:SF40">
    <property type="entry name" value="POLY(A) RNA POLYMERASE GLD2"/>
    <property type="match status" value="1"/>
</dbReference>
<accession>A0A813FB26</accession>
<dbReference type="Gene3D" id="1.10.1410.10">
    <property type="match status" value="1"/>
</dbReference>
<organism evidence="2 3">
    <name type="scientific">Polarella glacialis</name>
    <name type="common">Dinoflagellate</name>
    <dbReference type="NCBI Taxonomy" id="89957"/>
    <lineage>
        <taxon>Eukaryota</taxon>
        <taxon>Sar</taxon>
        <taxon>Alveolata</taxon>
        <taxon>Dinophyceae</taxon>
        <taxon>Suessiales</taxon>
        <taxon>Suessiaceae</taxon>
        <taxon>Polarella</taxon>
    </lineage>
</organism>
<dbReference type="GO" id="GO:0031123">
    <property type="term" value="P:RNA 3'-end processing"/>
    <property type="evidence" value="ECO:0007669"/>
    <property type="project" value="TreeGrafter"/>
</dbReference>